<proteinExistence type="predicted"/>
<feature type="domain" description="HTH marR-type" evidence="1">
    <location>
        <begin position="1"/>
        <end position="159"/>
    </location>
</feature>
<gene>
    <name evidence="2" type="ORF">YH66_05655</name>
</gene>
<protein>
    <submittedName>
        <fullName evidence="2">MarR family transcriptional regulator</fullName>
    </submittedName>
</protein>
<dbReference type="Proteomes" id="UP000034037">
    <property type="component" value="Chromosome"/>
</dbReference>
<dbReference type="PANTHER" id="PTHR33164:SF99">
    <property type="entry name" value="MARR FAMILY REGULATORY PROTEIN"/>
    <property type="match status" value="1"/>
</dbReference>
<evidence type="ECO:0000313" key="2">
    <source>
        <dbReference type="EMBL" id="AKF27073.1"/>
    </source>
</evidence>
<dbReference type="InterPro" id="IPR036390">
    <property type="entry name" value="WH_DNA-bd_sf"/>
</dbReference>
<dbReference type="Gene3D" id="1.10.10.10">
    <property type="entry name" value="Winged helix-like DNA-binding domain superfamily/Winged helix DNA-binding domain"/>
    <property type="match status" value="1"/>
</dbReference>
<sequence length="159" mass="17784">MITELKTGQLKRPQLLVDGDSGLAHRWNALKVIHDRIESQVEKDLQKLHGISVREFSLLTVLNRQHDGEGGHLTMAELANTVVLSQSATTRLVSRLEDRGLLTRYICATDRRGIYTDISSIGKALLEEAMPTNEASLQAVLDQLRNEPELAPFIEVMEN</sequence>
<keyword evidence="3" id="KW-1185">Reference proteome</keyword>
<accession>A0A0F6WQB5</accession>
<dbReference type="AlphaFoldDB" id="A0A0F6WQB5"/>
<evidence type="ECO:0000313" key="3">
    <source>
        <dbReference type="Proteomes" id="UP000034037"/>
    </source>
</evidence>
<dbReference type="HOGENOM" id="CLU_083287_2_4_11"/>
<dbReference type="GO" id="GO:0006950">
    <property type="term" value="P:response to stress"/>
    <property type="evidence" value="ECO:0007669"/>
    <property type="project" value="TreeGrafter"/>
</dbReference>
<dbReference type="PRINTS" id="PR00598">
    <property type="entry name" value="HTHMARR"/>
</dbReference>
<dbReference type="InterPro" id="IPR039422">
    <property type="entry name" value="MarR/SlyA-like"/>
</dbReference>
<organism evidence="2 3">
    <name type="scientific">[Brevibacterium] flavum</name>
    <dbReference type="NCBI Taxonomy" id="92706"/>
    <lineage>
        <taxon>Bacteria</taxon>
        <taxon>Bacillati</taxon>
        <taxon>Actinomycetota</taxon>
        <taxon>Actinomycetes</taxon>
        <taxon>Mycobacteriales</taxon>
        <taxon>Corynebacteriaceae</taxon>
        <taxon>Corynebacterium</taxon>
    </lineage>
</organism>
<dbReference type="SUPFAM" id="SSF46785">
    <property type="entry name" value="Winged helix' DNA-binding domain"/>
    <property type="match status" value="1"/>
</dbReference>
<dbReference type="SMART" id="SM00347">
    <property type="entry name" value="HTH_MARR"/>
    <property type="match status" value="1"/>
</dbReference>
<reference evidence="2 3" key="1">
    <citation type="submission" date="2015-04" db="EMBL/GenBank/DDBJ databases">
        <title>Complete Genome Sequence of Brevibacterium flavum ATCC 15168.</title>
        <authorList>
            <person name="Ahn J."/>
            <person name="Park G."/>
            <person name="Jeon W."/>
            <person name="Jang Y."/>
            <person name="Jang M."/>
            <person name="Lee H."/>
            <person name="Lee H."/>
        </authorList>
    </citation>
    <scope>NUCLEOTIDE SEQUENCE [LARGE SCALE GENOMIC DNA]</scope>
    <source>
        <strain evidence="2 3">ATCC 15168</strain>
    </source>
</reference>
<dbReference type="InterPro" id="IPR000835">
    <property type="entry name" value="HTH_MarR-typ"/>
</dbReference>
<dbReference type="Pfam" id="PF12802">
    <property type="entry name" value="MarR_2"/>
    <property type="match status" value="1"/>
</dbReference>
<dbReference type="EMBL" id="CP011309">
    <property type="protein sequence ID" value="AKF27073.1"/>
    <property type="molecule type" value="Genomic_DNA"/>
</dbReference>
<dbReference type="PATRIC" id="fig|92706.3.peg.1170"/>
<evidence type="ECO:0000259" key="1">
    <source>
        <dbReference type="PROSITE" id="PS50995"/>
    </source>
</evidence>
<dbReference type="InterPro" id="IPR036388">
    <property type="entry name" value="WH-like_DNA-bd_sf"/>
</dbReference>
<dbReference type="RefSeq" id="WP_004568096.1">
    <property type="nucleotide sequence ID" value="NZ_CP011309.1"/>
</dbReference>
<dbReference type="GO" id="GO:0003700">
    <property type="term" value="F:DNA-binding transcription factor activity"/>
    <property type="evidence" value="ECO:0007669"/>
    <property type="project" value="InterPro"/>
</dbReference>
<name>A0A0F6WQB5_9CORY</name>
<dbReference type="PANTHER" id="PTHR33164">
    <property type="entry name" value="TRANSCRIPTIONAL REGULATOR, MARR FAMILY"/>
    <property type="match status" value="1"/>
</dbReference>
<dbReference type="PROSITE" id="PS50995">
    <property type="entry name" value="HTH_MARR_2"/>
    <property type="match status" value="1"/>
</dbReference>